<sequence length="50" mass="5463">MQSAWTGGITAIPFPAARCLFVASGNESTPTVEYRSRQLFRRRGYAAKAA</sequence>
<evidence type="ECO:0000313" key="2">
    <source>
        <dbReference type="Proteomes" id="UP001139290"/>
    </source>
</evidence>
<protein>
    <submittedName>
        <fullName evidence="1">Uncharacterized protein</fullName>
    </submittedName>
</protein>
<dbReference type="EMBL" id="JAJJVQ010000011">
    <property type="protein sequence ID" value="MCO5784218.1"/>
    <property type="molecule type" value="Genomic_DNA"/>
</dbReference>
<name>A0ABT1BG54_9ENTR</name>
<comment type="caution">
    <text evidence="1">The sequence shown here is derived from an EMBL/GenBank/DDBJ whole genome shotgun (WGS) entry which is preliminary data.</text>
</comment>
<gene>
    <name evidence="1" type="ORF">LOD26_23305</name>
</gene>
<evidence type="ECO:0000313" key="1">
    <source>
        <dbReference type="EMBL" id="MCO5784218.1"/>
    </source>
</evidence>
<keyword evidence="2" id="KW-1185">Reference proteome</keyword>
<dbReference type="Proteomes" id="UP001139290">
    <property type="component" value="Unassembled WGS sequence"/>
</dbReference>
<organism evidence="1 2">
    <name type="scientific">Citrobacter meridianamericanus</name>
    <dbReference type="NCBI Taxonomy" id="2894201"/>
    <lineage>
        <taxon>Bacteria</taxon>
        <taxon>Pseudomonadati</taxon>
        <taxon>Pseudomonadota</taxon>
        <taxon>Gammaproteobacteria</taxon>
        <taxon>Enterobacterales</taxon>
        <taxon>Enterobacteriaceae</taxon>
        <taxon>Citrobacter</taxon>
    </lineage>
</organism>
<proteinExistence type="predicted"/>
<dbReference type="RefSeq" id="WP_252838960.1">
    <property type="nucleotide sequence ID" value="NZ_JAJJVQ010000011.1"/>
</dbReference>
<reference evidence="1" key="1">
    <citation type="submission" date="2021-11" db="EMBL/GenBank/DDBJ databases">
        <title>Citrobacter meridianamericanus sp. nov. isolated from soil.</title>
        <authorList>
            <person name="Furlan J.P.R."/>
            <person name="Stehling E.G."/>
        </authorList>
    </citation>
    <scope>NUCLEOTIDE SEQUENCE</scope>
    <source>
        <strain evidence="1">BR102</strain>
    </source>
</reference>
<accession>A0ABT1BG54</accession>